<dbReference type="CDD" id="cd00207">
    <property type="entry name" value="fer2"/>
    <property type="match status" value="1"/>
</dbReference>
<dbReference type="InterPro" id="IPR050415">
    <property type="entry name" value="MRET"/>
</dbReference>
<dbReference type="CDD" id="cd06185">
    <property type="entry name" value="PDR_like"/>
    <property type="match status" value="1"/>
</dbReference>
<dbReference type="SUPFAM" id="SSF54292">
    <property type="entry name" value="2Fe-2S ferredoxin-like"/>
    <property type="match status" value="1"/>
</dbReference>
<evidence type="ECO:0000256" key="4">
    <source>
        <dbReference type="ARBA" id="ARBA00022723"/>
    </source>
</evidence>
<dbReference type="InterPro" id="IPR006058">
    <property type="entry name" value="2Fe2S_fd_BS"/>
</dbReference>
<dbReference type="PROSITE" id="PS51085">
    <property type="entry name" value="2FE2S_FER_2"/>
    <property type="match status" value="1"/>
</dbReference>
<accession>A0A9W6HMD6</accession>
<dbReference type="Proteomes" id="UP001142291">
    <property type="component" value="Unassembled WGS sequence"/>
</dbReference>
<dbReference type="Gene3D" id="2.40.30.10">
    <property type="entry name" value="Translation factors"/>
    <property type="match status" value="1"/>
</dbReference>
<comment type="cofactor">
    <cofactor evidence="1">
        <name>FAD</name>
        <dbReference type="ChEBI" id="CHEBI:57692"/>
    </cofactor>
</comment>
<dbReference type="InterPro" id="IPR017938">
    <property type="entry name" value="Riboflavin_synthase-like_b-brl"/>
</dbReference>
<dbReference type="GO" id="GO:0046872">
    <property type="term" value="F:metal ion binding"/>
    <property type="evidence" value="ECO:0007669"/>
    <property type="project" value="UniProtKB-KW"/>
</dbReference>
<dbReference type="PRINTS" id="PR00409">
    <property type="entry name" value="PHDIOXRDTASE"/>
</dbReference>
<dbReference type="Pfam" id="PF00111">
    <property type="entry name" value="Fer2"/>
    <property type="match status" value="1"/>
</dbReference>
<dbReference type="InterPro" id="IPR017927">
    <property type="entry name" value="FAD-bd_FR_type"/>
</dbReference>
<sequence>MSAPEGRIEVEVVAIEAAADGIVEIELAARAGDRLPDWEPGAHIDLILPSGLVRQYSLTGEPAAATWRVAVLREEAGRGGSRWIADRLQVGARLKVAGPRNHFALPPANGAAAPLVFVAGGIGITPIVPLAAQALGEGREVRVHYCGHEGRMAFLDRLHGLYGDRFTVHISERGDRLDIDALVVDAAASGAAIVTCGPARLLDAIGETARAHDVPVHLERFESGALPAPVWQGPFEVELALTGVTIEVPPEISVLAAAEAAGALVLSSCSEGTCGTCETPVLDGVVDHRDSILSPAQRERNDTMFVCVSRAACPRLVLEL</sequence>
<dbReference type="PANTHER" id="PTHR47354:SF1">
    <property type="entry name" value="CARNITINE MONOOXYGENASE REDUCTASE SUBUNIT"/>
    <property type="match status" value="1"/>
</dbReference>
<keyword evidence="2" id="KW-0285">Flavoprotein</keyword>
<dbReference type="AlphaFoldDB" id="A0A9W6HMD6"/>
<dbReference type="GO" id="GO:0051537">
    <property type="term" value="F:2 iron, 2 sulfur cluster binding"/>
    <property type="evidence" value="ECO:0007669"/>
    <property type="project" value="UniProtKB-KW"/>
</dbReference>
<evidence type="ECO:0000256" key="7">
    <source>
        <dbReference type="ARBA" id="ARBA00023014"/>
    </source>
</evidence>
<dbReference type="RefSeq" id="WP_204963605.1">
    <property type="nucleotide sequence ID" value="NZ_BAAAUR010000001.1"/>
</dbReference>
<dbReference type="GO" id="GO:0016491">
    <property type="term" value="F:oxidoreductase activity"/>
    <property type="evidence" value="ECO:0007669"/>
    <property type="project" value="UniProtKB-KW"/>
</dbReference>
<dbReference type="SUPFAM" id="SSF63380">
    <property type="entry name" value="Riboflavin synthase domain-like"/>
    <property type="match status" value="1"/>
</dbReference>
<evidence type="ECO:0000256" key="3">
    <source>
        <dbReference type="ARBA" id="ARBA00022714"/>
    </source>
</evidence>
<dbReference type="InterPro" id="IPR012675">
    <property type="entry name" value="Beta-grasp_dom_sf"/>
</dbReference>
<evidence type="ECO:0000259" key="8">
    <source>
        <dbReference type="PROSITE" id="PS51085"/>
    </source>
</evidence>
<feature type="domain" description="FAD-binding FR-type" evidence="9">
    <location>
        <begin position="5"/>
        <end position="106"/>
    </location>
</feature>
<dbReference type="InterPro" id="IPR039261">
    <property type="entry name" value="FNR_nucleotide-bd"/>
</dbReference>
<protein>
    <submittedName>
        <fullName evidence="10">Ferredoxin</fullName>
    </submittedName>
</protein>
<dbReference type="SUPFAM" id="SSF52343">
    <property type="entry name" value="Ferredoxin reductase-like, C-terminal NADP-linked domain"/>
    <property type="match status" value="1"/>
</dbReference>
<evidence type="ECO:0000256" key="2">
    <source>
        <dbReference type="ARBA" id="ARBA00022630"/>
    </source>
</evidence>
<evidence type="ECO:0000313" key="11">
    <source>
        <dbReference type="Proteomes" id="UP001142291"/>
    </source>
</evidence>
<dbReference type="PROSITE" id="PS51384">
    <property type="entry name" value="FAD_FR"/>
    <property type="match status" value="1"/>
</dbReference>
<dbReference type="InterPro" id="IPR036010">
    <property type="entry name" value="2Fe-2S_ferredoxin-like_sf"/>
</dbReference>
<keyword evidence="7" id="KW-0411">Iron-sulfur</keyword>
<dbReference type="PROSITE" id="PS00197">
    <property type="entry name" value="2FE2S_FER_1"/>
    <property type="match status" value="1"/>
</dbReference>
<keyword evidence="11" id="KW-1185">Reference proteome</keyword>
<dbReference type="PANTHER" id="PTHR47354">
    <property type="entry name" value="NADH OXIDOREDUCTASE HCR"/>
    <property type="match status" value="1"/>
</dbReference>
<keyword evidence="4" id="KW-0479">Metal-binding</keyword>
<dbReference type="Gene3D" id="3.10.20.30">
    <property type="match status" value="1"/>
</dbReference>
<evidence type="ECO:0000256" key="6">
    <source>
        <dbReference type="ARBA" id="ARBA00023004"/>
    </source>
</evidence>
<evidence type="ECO:0000313" key="10">
    <source>
        <dbReference type="EMBL" id="GLJ95945.1"/>
    </source>
</evidence>
<evidence type="ECO:0000259" key="9">
    <source>
        <dbReference type="PROSITE" id="PS51384"/>
    </source>
</evidence>
<organism evidence="10 11">
    <name type="scientific">Microbacterium dextranolyticum</name>
    <dbReference type="NCBI Taxonomy" id="36806"/>
    <lineage>
        <taxon>Bacteria</taxon>
        <taxon>Bacillati</taxon>
        <taxon>Actinomycetota</taxon>
        <taxon>Actinomycetes</taxon>
        <taxon>Micrococcales</taxon>
        <taxon>Microbacteriaceae</taxon>
        <taxon>Microbacterium</taxon>
    </lineage>
</organism>
<gene>
    <name evidence="10" type="ORF">GCM10017591_20080</name>
</gene>
<dbReference type="InterPro" id="IPR001041">
    <property type="entry name" value="2Fe-2S_ferredoxin-type"/>
</dbReference>
<evidence type="ECO:0000256" key="5">
    <source>
        <dbReference type="ARBA" id="ARBA00023002"/>
    </source>
</evidence>
<keyword evidence="6" id="KW-0408">Iron</keyword>
<keyword evidence="3" id="KW-0001">2Fe-2S</keyword>
<evidence type="ECO:0000256" key="1">
    <source>
        <dbReference type="ARBA" id="ARBA00001974"/>
    </source>
</evidence>
<dbReference type="Gene3D" id="3.40.50.80">
    <property type="entry name" value="Nucleotide-binding domain of ferredoxin-NADP reductase (FNR) module"/>
    <property type="match status" value="1"/>
</dbReference>
<name>A0A9W6HMD6_9MICO</name>
<keyword evidence="5" id="KW-0560">Oxidoreductase</keyword>
<comment type="caution">
    <text evidence="10">The sequence shown here is derived from an EMBL/GenBank/DDBJ whole genome shotgun (WGS) entry which is preliminary data.</text>
</comment>
<proteinExistence type="predicted"/>
<feature type="domain" description="2Fe-2S ferredoxin-type" evidence="8">
    <location>
        <begin position="235"/>
        <end position="320"/>
    </location>
</feature>
<reference evidence="10" key="2">
    <citation type="submission" date="2023-01" db="EMBL/GenBank/DDBJ databases">
        <authorList>
            <person name="Sun Q."/>
            <person name="Evtushenko L."/>
        </authorList>
    </citation>
    <scope>NUCLEOTIDE SEQUENCE</scope>
    <source>
        <strain evidence="10">VKM Ac-1940</strain>
    </source>
</reference>
<reference evidence="10" key="1">
    <citation type="journal article" date="2014" name="Int. J. Syst. Evol. Microbiol.">
        <title>Complete genome sequence of Corynebacterium casei LMG S-19264T (=DSM 44701T), isolated from a smear-ripened cheese.</title>
        <authorList>
            <consortium name="US DOE Joint Genome Institute (JGI-PGF)"/>
            <person name="Walter F."/>
            <person name="Albersmeier A."/>
            <person name="Kalinowski J."/>
            <person name="Ruckert C."/>
        </authorList>
    </citation>
    <scope>NUCLEOTIDE SEQUENCE</scope>
    <source>
        <strain evidence="10">VKM Ac-1940</strain>
    </source>
</reference>
<dbReference type="EMBL" id="BSER01000009">
    <property type="protein sequence ID" value="GLJ95945.1"/>
    <property type="molecule type" value="Genomic_DNA"/>
</dbReference>